<feature type="compositionally biased region" description="Polar residues" evidence="1">
    <location>
        <begin position="70"/>
        <end position="80"/>
    </location>
</feature>
<organism evidence="2 3">
    <name type="scientific">Ancylobacter oerskovii</name>
    <dbReference type="NCBI Taxonomy" id="459519"/>
    <lineage>
        <taxon>Bacteria</taxon>
        <taxon>Pseudomonadati</taxon>
        <taxon>Pseudomonadota</taxon>
        <taxon>Alphaproteobacteria</taxon>
        <taxon>Hyphomicrobiales</taxon>
        <taxon>Xanthobacteraceae</taxon>
        <taxon>Ancylobacter</taxon>
    </lineage>
</organism>
<evidence type="ECO:0000313" key="3">
    <source>
        <dbReference type="Proteomes" id="UP001597299"/>
    </source>
</evidence>
<feature type="region of interest" description="Disordered" evidence="1">
    <location>
        <begin position="66"/>
        <end position="91"/>
    </location>
</feature>
<gene>
    <name evidence="2" type="ORF">ACFSNC_07430</name>
</gene>
<reference evidence="3" key="1">
    <citation type="journal article" date="2019" name="Int. J. Syst. Evol. Microbiol.">
        <title>The Global Catalogue of Microorganisms (GCM) 10K type strain sequencing project: providing services to taxonomists for standard genome sequencing and annotation.</title>
        <authorList>
            <consortium name="The Broad Institute Genomics Platform"/>
            <consortium name="The Broad Institute Genome Sequencing Center for Infectious Disease"/>
            <person name="Wu L."/>
            <person name="Ma J."/>
        </authorList>
    </citation>
    <scope>NUCLEOTIDE SEQUENCE [LARGE SCALE GENOMIC DNA]</scope>
    <source>
        <strain evidence="3">CCM 7435</strain>
    </source>
</reference>
<sequence>MEKLEERARMICAQDLLAAGCWPTEIEEKVERLWPVVAHEIMGGAVDPSFAHVNDLARRRHEYDVATGRASKSSNGSSFQLLGADQSKPDR</sequence>
<proteinExistence type="predicted"/>
<name>A0ABW4YV13_9HYPH</name>
<keyword evidence="3" id="KW-1185">Reference proteome</keyword>
<dbReference type="EMBL" id="JBHUHD010000001">
    <property type="protein sequence ID" value="MFD2140221.1"/>
    <property type="molecule type" value="Genomic_DNA"/>
</dbReference>
<dbReference type="Proteomes" id="UP001597299">
    <property type="component" value="Unassembled WGS sequence"/>
</dbReference>
<comment type="caution">
    <text evidence="2">The sequence shown here is derived from an EMBL/GenBank/DDBJ whole genome shotgun (WGS) entry which is preliminary data.</text>
</comment>
<evidence type="ECO:0000313" key="2">
    <source>
        <dbReference type="EMBL" id="MFD2140221.1"/>
    </source>
</evidence>
<dbReference type="RefSeq" id="WP_213353113.1">
    <property type="nucleotide sequence ID" value="NZ_JAHBGB010000033.1"/>
</dbReference>
<protein>
    <submittedName>
        <fullName evidence="2">Uncharacterized protein</fullName>
    </submittedName>
</protein>
<evidence type="ECO:0000256" key="1">
    <source>
        <dbReference type="SAM" id="MobiDB-lite"/>
    </source>
</evidence>
<accession>A0ABW4YV13</accession>